<dbReference type="GO" id="GO:0006508">
    <property type="term" value="P:proteolysis"/>
    <property type="evidence" value="ECO:0007669"/>
    <property type="project" value="UniProtKB-KW"/>
</dbReference>
<dbReference type="AlphaFoldDB" id="A0AAN8WN35"/>
<dbReference type="GO" id="GO:0005737">
    <property type="term" value="C:cytoplasm"/>
    <property type="evidence" value="ECO:0007669"/>
    <property type="project" value="TreeGrafter"/>
</dbReference>
<evidence type="ECO:0000256" key="13">
    <source>
        <dbReference type="SAM" id="MobiDB-lite"/>
    </source>
</evidence>
<keyword evidence="2" id="KW-0597">Phosphoprotein</keyword>
<sequence length="917" mass="103002">MSVQTSATEKSQPERDMASGSHSYMWTCGLCTFASNPYWTENCDMCGESKGRESNAMIVNVQLPSNRRKSCGQNWTCNNCTLVNPMINNECNACGALRPNDISNVDDTTTDHKDFWTCAVCTLKNPTYVRRCNVCGNSSHNTGSAGHKLQSDKSKRKNYIKPRSHNTLSPGAREKSPRLKKVEVENTAQAKNPVQDRHKSESANGLTDQYLSDSGRNSSASQIPNLPVTSSVVSLTGLYWDCNACPFSNSSSADTCTMCGASRPLPEVDPRCLSSRSYRGYSKLMNTLREKEERDALNKWNKIVHYCRVNNQPFVDDSFPPVLKSLFHNPAENTNSMMTQWLRPQEIQTDLDSRNVNWAVFRTPLPSDISQGYLGNCWFLSALAVMTEREDLVKKIMVTRDFCPEGVYQVRLCNAGRWVTVLVDDLLPCDRYGYLMYSQSRRRQLWVPLIEKALAKIHGCYEALVAGLAIEGLATLTGAPCESLRLQASSSKSEEEIEEDLVWTKLLSSRAAGFLMGASCGGGQGIPDYVYKDHGLRPRHAYSVLDVQDIEGVRLVRLRNPWGHHSWKGDWCDDSPLWTPELREKLVPHGADDGVFWISFNDVLKYFDSIDICKIYENWSEVRVPGFLPPLADQNLLAPTLINVSEPTEVEMTLLQESHRTSKKSQKSQVDLCVLVFRTNASAEAPIGPLVQRSRREVRDFVGCHAMLEPGEYMAVCLAFNHWHTGHIEASGYPDYVLALHSSKSLAVEQIAAPPYLLADALISLCIAEGKTHDSKIDMTTVYYLSRSWAGLVLVVENRYQDKHMLVKCDCSNSYNVVSTRGQLKTVDSVPPLHRQVINVLTHLERSEGYGITHEIFHRPTRSTGLHEWGSSKSNHEPEIDHITHGLHSPRPLGPIPQPERQMGPIKWLYSTLKNNY</sequence>
<feature type="compositionally biased region" description="Basic and acidic residues" evidence="13">
    <location>
        <begin position="172"/>
        <end position="184"/>
    </location>
</feature>
<evidence type="ECO:0000256" key="11">
    <source>
        <dbReference type="PROSITE-ProRule" id="PRU00239"/>
    </source>
</evidence>
<dbReference type="CDD" id="cd00044">
    <property type="entry name" value="CysPc"/>
    <property type="match status" value="1"/>
</dbReference>
<keyword evidence="4" id="KW-0479">Metal-binding</keyword>
<proteinExistence type="inferred from homology"/>
<keyword evidence="3 11" id="KW-0645">Protease</keyword>
<dbReference type="SUPFAM" id="SSF90209">
    <property type="entry name" value="Ran binding protein zinc finger-like"/>
    <property type="match status" value="1"/>
</dbReference>
<evidence type="ECO:0000256" key="9">
    <source>
        <dbReference type="ARBA" id="ARBA00022833"/>
    </source>
</evidence>
<feature type="active site" evidence="10 11">
    <location>
        <position position="540"/>
    </location>
</feature>
<dbReference type="InterPro" id="IPR038765">
    <property type="entry name" value="Papain-like_cys_pep_sf"/>
</dbReference>
<dbReference type="SMART" id="SM00547">
    <property type="entry name" value="ZnF_RBZ"/>
    <property type="match status" value="4"/>
</dbReference>
<gene>
    <name evidence="16" type="primary">CAPN15_3</name>
    <name evidence="16" type="ORF">SK128_026683</name>
</gene>
<evidence type="ECO:0000256" key="10">
    <source>
        <dbReference type="PIRSR" id="PIRSR622684-1"/>
    </source>
</evidence>
<feature type="domain" description="RanBP2-type" evidence="14">
    <location>
        <begin position="70"/>
        <end position="100"/>
    </location>
</feature>
<dbReference type="Pfam" id="PF00641">
    <property type="entry name" value="Zn_ribbon_RanBP"/>
    <property type="match status" value="3"/>
</dbReference>
<feature type="region of interest" description="Disordered" evidence="13">
    <location>
        <begin position="140"/>
        <end position="224"/>
    </location>
</feature>
<dbReference type="EMBL" id="JAXCGZ010019534">
    <property type="protein sequence ID" value="KAK7066013.1"/>
    <property type="molecule type" value="Genomic_DNA"/>
</dbReference>
<keyword evidence="6 12" id="KW-0863">Zinc-finger</keyword>
<dbReference type="PROSITE" id="PS50199">
    <property type="entry name" value="ZF_RANBP2_2"/>
    <property type="match status" value="3"/>
</dbReference>
<feature type="active site" evidence="10 11">
    <location>
        <position position="377"/>
    </location>
</feature>
<protein>
    <submittedName>
        <fullName evidence="16">Calpain-15</fullName>
    </submittedName>
</protein>
<dbReference type="InterPro" id="IPR036443">
    <property type="entry name" value="Znf_RanBP2_sf"/>
</dbReference>
<dbReference type="PROSITE" id="PS01358">
    <property type="entry name" value="ZF_RANBP2_1"/>
    <property type="match status" value="3"/>
</dbReference>
<accession>A0AAN8WN35</accession>
<feature type="compositionally biased region" description="Polar residues" evidence="13">
    <location>
        <begin position="202"/>
        <end position="224"/>
    </location>
</feature>
<evidence type="ECO:0000313" key="16">
    <source>
        <dbReference type="EMBL" id="KAK7066013.1"/>
    </source>
</evidence>
<keyword evidence="5" id="KW-0677">Repeat</keyword>
<evidence type="ECO:0000256" key="3">
    <source>
        <dbReference type="ARBA" id="ARBA00022670"/>
    </source>
</evidence>
<dbReference type="SUPFAM" id="SSF54001">
    <property type="entry name" value="Cysteine proteinases"/>
    <property type="match status" value="1"/>
</dbReference>
<dbReference type="GO" id="GO:0008270">
    <property type="term" value="F:zinc ion binding"/>
    <property type="evidence" value="ECO:0007669"/>
    <property type="project" value="UniProtKB-KW"/>
</dbReference>
<dbReference type="PANTHER" id="PTHR10183:SF382">
    <property type="entry name" value="CALPAIN-15"/>
    <property type="match status" value="1"/>
</dbReference>
<dbReference type="GO" id="GO:0004198">
    <property type="term" value="F:calcium-dependent cysteine-type endopeptidase activity"/>
    <property type="evidence" value="ECO:0007669"/>
    <property type="project" value="InterPro"/>
</dbReference>
<keyword evidence="7 11" id="KW-0378">Hydrolase</keyword>
<evidence type="ECO:0000259" key="14">
    <source>
        <dbReference type="PROSITE" id="PS50199"/>
    </source>
</evidence>
<dbReference type="Gene3D" id="4.10.1060.10">
    <property type="entry name" value="Zinc finger, RanBP2-type"/>
    <property type="match status" value="1"/>
</dbReference>
<keyword evidence="8 11" id="KW-0788">Thiol protease</keyword>
<feature type="domain" description="RanBP2-type" evidence="14">
    <location>
        <begin position="112"/>
        <end position="141"/>
    </location>
</feature>
<dbReference type="Pfam" id="PF00648">
    <property type="entry name" value="Peptidase_C2"/>
    <property type="match status" value="1"/>
</dbReference>
<feature type="active site" evidence="10 11">
    <location>
        <position position="560"/>
    </location>
</feature>
<dbReference type="Gene3D" id="3.90.70.10">
    <property type="entry name" value="Cysteine proteinases"/>
    <property type="match status" value="1"/>
</dbReference>
<comment type="similarity">
    <text evidence="1">Belongs to the peptidase C2 family.</text>
</comment>
<keyword evidence="17" id="KW-1185">Reference proteome</keyword>
<name>A0AAN8WN35_HALRR</name>
<feature type="compositionally biased region" description="Basic residues" evidence="13">
    <location>
        <begin position="154"/>
        <end position="164"/>
    </location>
</feature>
<evidence type="ECO:0000256" key="2">
    <source>
        <dbReference type="ARBA" id="ARBA00022553"/>
    </source>
</evidence>
<feature type="domain" description="RanBP2-type" evidence="14">
    <location>
        <begin position="235"/>
        <end position="265"/>
    </location>
</feature>
<dbReference type="Proteomes" id="UP001381693">
    <property type="component" value="Unassembled WGS sequence"/>
</dbReference>
<dbReference type="SMART" id="SM00230">
    <property type="entry name" value="CysPc"/>
    <property type="match status" value="1"/>
</dbReference>
<dbReference type="PRINTS" id="PR00704">
    <property type="entry name" value="CALPAIN"/>
</dbReference>
<evidence type="ECO:0000256" key="5">
    <source>
        <dbReference type="ARBA" id="ARBA00022737"/>
    </source>
</evidence>
<dbReference type="Gene3D" id="2.30.30.380">
    <property type="entry name" value="Zn-finger domain of Sec23/24"/>
    <property type="match status" value="1"/>
</dbReference>
<dbReference type="PANTHER" id="PTHR10183">
    <property type="entry name" value="CALPAIN"/>
    <property type="match status" value="1"/>
</dbReference>
<reference evidence="16 17" key="1">
    <citation type="submission" date="2023-11" db="EMBL/GenBank/DDBJ databases">
        <title>Halocaridina rubra genome assembly.</title>
        <authorList>
            <person name="Smith C."/>
        </authorList>
    </citation>
    <scope>NUCLEOTIDE SEQUENCE [LARGE SCALE GENOMIC DNA]</scope>
    <source>
        <strain evidence="16">EP-1</strain>
        <tissue evidence="16">Whole</tissue>
    </source>
</reference>
<organism evidence="16 17">
    <name type="scientific">Halocaridina rubra</name>
    <name type="common">Hawaiian red shrimp</name>
    <dbReference type="NCBI Taxonomy" id="373956"/>
    <lineage>
        <taxon>Eukaryota</taxon>
        <taxon>Metazoa</taxon>
        <taxon>Ecdysozoa</taxon>
        <taxon>Arthropoda</taxon>
        <taxon>Crustacea</taxon>
        <taxon>Multicrustacea</taxon>
        <taxon>Malacostraca</taxon>
        <taxon>Eumalacostraca</taxon>
        <taxon>Eucarida</taxon>
        <taxon>Decapoda</taxon>
        <taxon>Pleocyemata</taxon>
        <taxon>Caridea</taxon>
        <taxon>Atyoidea</taxon>
        <taxon>Atyidae</taxon>
        <taxon>Halocaridina</taxon>
    </lineage>
</organism>
<dbReference type="InterPro" id="IPR001876">
    <property type="entry name" value="Znf_RanBP2"/>
</dbReference>
<evidence type="ECO:0000259" key="15">
    <source>
        <dbReference type="PROSITE" id="PS50203"/>
    </source>
</evidence>
<dbReference type="InterPro" id="IPR000169">
    <property type="entry name" value="Pept_cys_AS"/>
</dbReference>
<evidence type="ECO:0000256" key="6">
    <source>
        <dbReference type="ARBA" id="ARBA00022771"/>
    </source>
</evidence>
<evidence type="ECO:0000256" key="1">
    <source>
        <dbReference type="ARBA" id="ARBA00007623"/>
    </source>
</evidence>
<keyword evidence="9" id="KW-0862">Zinc</keyword>
<dbReference type="InterPro" id="IPR001300">
    <property type="entry name" value="Peptidase_C2_calpain_cat"/>
</dbReference>
<feature type="domain" description="Calpain catalytic" evidence="15">
    <location>
        <begin position="313"/>
        <end position="616"/>
    </location>
</feature>
<dbReference type="PROSITE" id="PS50203">
    <property type="entry name" value="CALPAIN_CAT"/>
    <property type="match status" value="1"/>
</dbReference>
<evidence type="ECO:0000256" key="4">
    <source>
        <dbReference type="ARBA" id="ARBA00022723"/>
    </source>
</evidence>
<dbReference type="FunFam" id="3.90.70.10:FF:000010">
    <property type="entry name" value="Calpain 15"/>
    <property type="match status" value="1"/>
</dbReference>
<evidence type="ECO:0000256" key="12">
    <source>
        <dbReference type="PROSITE-ProRule" id="PRU00322"/>
    </source>
</evidence>
<evidence type="ECO:0000256" key="8">
    <source>
        <dbReference type="ARBA" id="ARBA00022807"/>
    </source>
</evidence>
<evidence type="ECO:0000256" key="7">
    <source>
        <dbReference type="ARBA" id="ARBA00022801"/>
    </source>
</evidence>
<evidence type="ECO:0000313" key="17">
    <source>
        <dbReference type="Proteomes" id="UP001381693"/>
    </source>
</evidence>
<dbReference type="PROSITE" id="PS00139">
    <property type="entry name" value="THIOL_PROTEASE_CYS"/>
    <property type="match status" value="1"/>
</dbReference>
<dbReference type="InterPro" id="IPR022684">
    <property type="entry name" value="Calpain_cysteine_protease"/>
</dbReference>
<comment type="caution">
    <text evidence="16">The sequence shown here is derived from an EMBL/GenBank/DDBJ whole genome shotgun (WGS) entry which is preliminary data.</text>
</comment>